<evidence type="ECO:0000256" key="5">
    <source>
        <dbReference type="ARBA" id="ARBA00022723"/>
    </source>
</evidence>
<keyword evidence="3" id="KW-0548">Nucleotidyltransferase</keyword>
<evidence type="ECO:0000259" key="16">
    <source>
        <dbReference type="Pfam" id="PF22936"/>
    </source>
</evidence>
<dbReference type="GO" id="GO:0003964">
    <property type="term" value="F:RNA-directed DNA polymerase activity"/>
    <property type="evidence" value="ECO:0007669"/>
    <property type="project" value="UniProtKB-KW"/>
</dbReference>
<keyword evidence="14" id="KW-0233">DNA recombination</keyword>
<dbReference type="GO" id="GO:0046872">
    <property type="term" value="F:metal ion binding"/>
    <property type="evidence" value="ECO:0007669"/>
    <property type="project" value="UniProtKB-KW"/>
</dbReference>
<name>A0A9Q3CIZ7_9BASI</name>
<feature type="region of interest" description="Disordered" evidence="15">
    <location>
        <begin position="92"/>
        <end position="127"/>
    </location>
</feature>
<evidence type="ECO:0000256" key="7">
    <source>
        <dbReference type="ARBA" id="ARBA00022759"/>
    </source>
</evidence>
<keyword evidence="13" id="KW-0239">DNA-directed DNA polymerase</keyword>
<dbReference type="GO" id="GO:0015074">
    <property type="term" value="P:DNA integration"/>
    <property type="evidence" value="ECO:0007669"/>
    <property type="project" value="UniProtKB-KW"/>
</dbReference>
<dbReference type="GO" id="GO:0006508">
    <property type="term" value="P:proteolysis"/>
    <property type="evidence" value="ECO:0007669"/>
    <property type="project" value="UniProtKB-KW"/>
</dbReference>
<dbReference type="InterPro" id="IPR054722">
    <property type="entry name" value="PolX-like_BBD"/>
</dbReference>
<evidence type="ECO:0000256" key="4">
    <source>
        <dbReference type="ARBA" id="ARBA00022722"/>
    </source>
</evidence>
<keyword evidence="10" id="KW-0460">Magnesium</keyword>
<dbReference type="Pfam" id="PF22936">
    <property type="entry name" value="Pol_BBD"/>
    <property type="match status" value="1"/>
</dbReference>
<evidence type="ECO:0000256" key="14">
    <source>
        <dbReference type="ARBA" id="ARBA00023172"/>
    </source>
</evidence>
<organism evidence="18 19">
    <name type="scientific">Austropuccinia psidii MF-1</name>
    <dbReference type="NCBI Taxonomy" id="1389203"/>
    <lineage>
        <taxon>Eukaryota</taxon>
        <taxon>Fungi</taxon>
        <taxon>Dikarya</taxon>
        <taxon>Basidiomycota</taxon>
        <taxon>Pucciniomycotina</taxon>
        <taxon>Pucciniomycetes</taxon>
        <taxon>Pucciniales</taxon>
        <taxon>Sphaerophragmiaceae</taxon>
        <taxon>Austropuccinia</taxon>
    </lineage>
</organism>
<dbReference type="Pfam" id="PF25597">
    <property type="entry name" value="SH3_retrovirus"/>
    <property type="match status" value="1"/>
</dbReference>
<evidence type="ECO:0000256" key="13">
    <source>
        <dbReference type="ARBA" id="ARBA00022932"/>
    </source>
</evidence>
<dbReference type="EMBL" id="AVOT02007400">
    <property type="protein sequence ID" value="MBW0483823.1"/>
    <property type="molecule type" value="Genomic_DNA"/>
</dbReference>
<gene>
    <name evidence="18" type="ORF">O181_023538</name>
</gene>
<dbReference type="AlphaFoldDB" id="A0A9Q3CIZ7"/>
<evidence type="ECO:0000256" key="3">
    <source>
        <dbReference type="ARBA" id="ARBA00022695"/>
    </source>
</evidence>
<keyword evidence="12" id="KW-0695">RNA-directed DNA polymerase</keyword>
<evidence type="ECO:0000313" key="19">
    <source>
        <dbReference type="Proteomes" id="UP000765509"/>
    </source>
</evidence>
<keyword evidence="4" id="KW-0540">Nuclease</keyword>
<keyword evidence="9" id="KW-0067">ATP-binding</keyword>
<dbReference type="PANTHER" id="PTHR42648:SF11">
    <property type="entry name" value="TRANSPOSON TY4-P GAG-POL POLYPROTEIN"/>
    <property type="match status" value="1"/>
</dbReference>
<protein>
    <recommendedName>
        <fullName evidence="20">GAG-pre-integrase domain-containing protein</fullName>
    </recommendedName>
</protein>
<evidence type="ECO:0000256" key="2">
    <source>
        <dbReference type="ARBA" id="ARBA00022670"/>
    </source>
</evidence>
<dbReference type="Proteomes" id="UP000765509">
    <property type="component" value="Unassembled WGS sequence"/>
</dbReference>
<evidence type="ECO:0000256" key="11">
    <source>
        <dbReference type="ARBA" id="ARBA00022908"/>
    </source>
</evidence>
<feature type="domain" description="Retroviral polymerase SH3-like" evidence="17">
    <location>
        <begin position="360"/>
        <end position="419"/>
    </location>
</feature>
<comment type="caution">
    <text evidence="18">The sequence shown here is derived from an EMBL/GenBank/DDBJ whole genome shotgun (WGS) entry which is preliminary data.</text>
</comment>
<keyword evidence="13" id="KW-0808">Transferase</keyword>
<comment type="function">
    <text evidence="1">The aspartyl protease (PR) mediates the proteolytic cleavages of the Gag and Gag-Pol polyproteins after assembly of the VLP.</text>
</comment>
<evidence type="ECO:0000256" key="6">
    <source>
        <dbReference type="ARBA" id="ARBA00022741"/>
    </source>
</evidence>
<evidence type="ECO:0000256" key="10">
    <source>
        <dbReference type="ARBA" id="ARBA00022842"/>
    </source>
</evidence>
<evidence type="ECO:0000256" key="12">
    <source>
        <dbReference type="ARBA" id="ARBA00022918"/>
    </source>
</evidence>
<feature type="domain" description="Retrovirus-related Pol polyprotein from transposon TNT 1-94-like beta-barrel" evidence="16">
    <location>
        <begin position="151"/>
        <end position="228"/>
    </location>
</feature>
<dbReference type="InterPro" id="IPR057670">
    <property type="entry name" value="SH3_retrovirus"/>
</dbReference>
<dbReference type="GO" id="GO:0005524">
    <property type="term" value="F:ATP binding"/>
    <property type="evidence" value="ECO:0007669"/>
    <property type="project" value="UniProtKB-KW"/>
</dbReference>
<keyword evidence="5" id="KW-0479">Metal-binding</keyword>
<keyword evidence="7" id="KW-0255">Endonuclease</keyword>
<evidence type="ECO:0000256" key="15">
    <source>
        <dbReference type="SAM" id="MobiDB-lite"/>
    </source>
</evidence>
<dbReference type="PANTHER" id="PTHR42648">
    <property type="entry name" value="TRANSPOSASE, PUTATIVE-RELATED"/>
    <property type="match status" value="1"/>
</dbReference>
<keyword evidence="19" id="KW-1185">Reference proteome</keyword>
<accession>A0A9Q3CIZ7</accession>
<keyword evidence="6" id="KW-0547">Nucleotide-binding</keyword>
<sequence length="548" mass="62978">MPPDIMAYSILGKISRDSNAYDHVIDLMVLTMNSLINPQLVLDKLSELLKHKNTKDTFHKGIKTEKMDSSALLTNSTDYPYKLTYVFRDRKQNPKNTTHKPENCWAVHPELHPPPRNKNKKKSSEAKNHQTGFEALLSHQYSPPNSSSSLLIDCGATHHMFSDKKLFTKLVWTPEERIATSDPRSSLTCKGWGTVKIDINNESMTLHDCLYVPNITKNLVSLLDLCSKSITIIKNGTTFQLLNDKQVLLKGQIVNKIMTVNFNQPRTLLLKIPTSYTWHKRLGHPGNQALKSLGLKLLDEMLCDIYVKGKMTHLHLKAEAVNTATYLPNILPTPSKKNLSPYFWWTNQSPKIKKILTFGCKVIFLIPKQKRSWKLGPLGEEGVFLGFNNKSSSYRILKCRNGKVYNSRNVVFFEKEFSMLKIHKESNIPFLTPSWDNSEEDKYFDCQEDMTEEQTHPERSLILNEEDDSRNDDEHSIFKSCLPPSVRQIKVIGPRHPTFINSDITEENILPYSRQPAALLTETDPLTYNKEIKSNNCEYWRKAIKKEL</sequence>
<dbReference type="GO" id="GO:0004519">
    <property type="term" value="F:endonuclease activity"/>
    <property type="evidence" value="ECO:0007669"/>
    <property type="project" value="UniProtKB-KW"/>
</dbReference>
<proteinExistence type="predicted"/>
<evidence type="ECO:0000256" key="1">
    <source>
        <dbReference type="ARBA" id="ARBA00002180"/>
    </source>
</evidence>
<keyword evidence="11" id="KW-0229">DNA integration</keyword>
<dbReference type="GO" id="GO:0006310">
    <property type="term" value="P:DNA recombination"/>
    <property type="evidence" value="ECO:0007669"/>
    <property type="project" value="UniProtKB-KW"/>
</dbReference>
<reference evidence="18" key="1">
    <citation type="submission" date="2021-03" db="EMBL/GenBank/DDBJ databases">
        <title>Draft genome sequence of rust myrtle Austropuccinia psidii MF-1, a brazilian biotype.</title>
        <authorList>
            <person name="Quecine M.C."/>
            <person name="Pachon D.M.R."/>
            <person name="Bonatelli M.L."/>
            <person name="Correr F.H."/>
            <person name="Franceschini L.M."/>
            <person name="Leite T.F."/>
            <person name="Margarido G.R.A."/>
            <person name="Almeida C.A."/>
            <person name="Ferrarezi J.A."/>
            <person name="Labate C.A."/>
        </authorList>
    </citation>
    <scope>NUCLEOTIDE SEQUENCE</scope>
    <source>
        <strain evidence="18">MF-1</strain>
    </source>
</reference>
<dbReference type="GO" id="GO:0008233">
    <property type="term" value="F:peptidase activity"/>
    <property type="evidence" value="ECO:0007669"/>
    <property type="project" value="UniProtKB-KW"/>
</dbReference>
<evidence type="ECO:0000259" key="17">
    <source>
        <dbReference type="Pfam" id="PF25597"/>
    </source>
</evidence>
<evidence type="ECO:0008006" key="20">
    <source>
        <dbReference type="Google" id="ProtNLM"/>
    </source>
</evidence>
<evidence type="ECO:0000256" key="8">
    <source>
        <dbReference type="ARBA" id="ARBA00022801"/>
    </source>
</evidence>
<keyword evidence="2" id="KW-0645">Protease</keyword>
<keyword evidence="8" id="KW-0378">Hydrolase</keyword>
<dbReference type="GO" id="GO:0003887">
    <property type="term" value="F:DNA-directed DNA polymerase activity"/>
    <property type="evidence" value="ECO:0007669"/>
    <property type="project" value="UniProtKB-KW"/>
</dbReference>
<dbReference type="OrthoDB" id="4363844at2759"/>
<evidence type="ECO:0000313" key="18">
    <source>
        <dbReference type="EMBL" id="MBW0483823.1"/>
    </source>
</evidence>
<dbReference type="InterPro" id="IPR039537">
    <property type="entry name" value="Retrotran_Ty1/copia-like"/>
</dbReference>
<evidence type="ECO:0000256" key="9">
    <source>
        <dbReference type="ARBA" id="ARBA00022840"/>
    </source>
</evidence>